<dbReference type="KEGG" id="ccp:CHC_T00008282001"/>
<proteinExistence type="predicted"/>
<dbReference type="PANTHER" id="PTHR43628">
    <property type="entry name" value="ACTIVATOR OF C KINASE PROTEIN 1-RELATED"/>
    <property type="match status" value="1"/>
</dbReference>
<dbReference type="InterPro" id="IPR006597">
    <property type="entry name" value="Sel1-like"/>
</dbReference>
<dbReference type="Gramene" id="CDF40948">
    <property type="protein sequence ID" value="CDF40948"/>
    <property type="gene ID" value="CHC_T00008282001"/>
</dbReference>
<dbReference type="SMART" id="SM00671">
    <property type="entry name" value="SEL1"/>
    <property type="match status" value="2"/>
</dbReference>
<dbReference type="EMBL" id="HG002285">
    <property type="protein sequence ID" value="CDF40948.1"/>
    <property type="molecule type" value="Genomic_DNA"/>
</dbReference>
<dbReference type="InterPro" id="IPR011990">
    <property type="entry name" value="TPR-like_helical_dom_sf"/>
</dbReference>
<feature type="compositionally biased region" description="Polar residues" evidence="1">
    <location>
        <begin position="555"/>
        <end position="564"/>
    </location>
</feature>
<evidence type="ECO:0000256" key="1">
    <source>
        <dbReference type="SAM" id="MobiDB-lite"/>
    </source>
</evidence>
<evidence type="ECO:0000313" key="3">
    <source>
        <dbReference type="Proteomes" id="UP000012073"/>
    </source>
</evidence>
<evidence type="ECO:0000313" key="2">
    <source>
        <dbReference type="EMBL" id="CDF40948.1"/>
    </source>
</evidence>
<protein>
    <submittedName>
        <fullName evidence="2">Sel1-repeat containing protein</fullName>
    </submittedName>
</protein>
<dbReference type="GeneID" id="17318958"/>
<dbReference type="AlphaFoldDB" id="R7QTB1"/>
<accession>R7QTB1</accession>
<dbReference type="Gene3D" id="1.25.40.10">
    <property type="entry name" value="Tetratricopeptide repeat domain"/>
    <property type="match status" value="1"/>
</dbReference>
<feature type="region of interest" description="Disordered" evidence="1">
    <location>
        <begin position="555"/>
        <end position="598"/>
    </location>
</feature>
<dbReference type="SUPFAM" id="SSF81901">
    <property type="entry name" value="HCP-like"/>
    <property type="match status" value="1"/>
</dbReference>
<gene>
    <name evidence="2" type="ORF">CHC_T00008282001</name>
</gene>
<dbReference type="InterPro" id="IPR052945">
    <property type="entry name" value="Mitotic_Regulator"/>
</dbReference>
<keyword evidence="3" id="KW-1185">Reference proteome</keyword>
<sequence>MSTLTRTAAMSRLNLLGAVTAQGNHERTITASRDVSVTASSCEMYHGYKLRKLLWQNAEFFFTKILEMIDTDFDFQDGQRRMMAVVTRKIIADISISSEASNQRDSGAGVGGPEGTVTLRGNYRVSDAAANNKEIFGGIAGIHFLMFPIERLDEHTFRIRPGVTVDAERREDSANHSSTRNAYEKWYKNGASEDMDANRTQTFNMPKDATRNSTCPPRPALVLTAEPQRENGTPSSRSENILREQIDGGVISAEDLVDGDSVLLRPHLNRIPYVDINLKPALNEFATRQVSLALKFQSETEQDRTIYTSLQSRDRCTALRLFRSALRKRCYGSTIYALECLGDFYSCSSEAASNEPAARAFKFCAVVLRNPRESYGVWLQILMGKARLRYENRPEAVIAEIVATPSPWSRMQFFLRKVPIKAMFHLGLLLEEGAEGVKRDPVRAVELYERAIAERGDIEAMFHLGKLLRKGADGVERDAVRAIELYGRAIEKGDHVDAVYKPRPSLGTPRSLSLPFTRVPACAIPHAPYKWVTQGTPFNPSPFLPVLPTTLPSLRSSMTKQSTSRPQQPRRRAFPGFRNRRPGEVQSSPLPAQSPLPKPCKTIHEELDCLLSAFSLFRPMIPDQFKLFGVLYVNPDPDCRHEPPEVTTANLKQICEDYREEHAANGATPEIIRVVDELLGDMERNVEAEPVAFQVSQASATEDSVRVALDARLLGVVTAQGNRERTSTAARDVSLTVSSCEKYHGFKLRKLLWQNAEFFFTKILEMIDTDFDFQDGQRRMMAIVTKKIIADISISNEASNQRDTGAGVGGPEGTVTLQADYRVSDAEADEKQIFSGIAGIHFLMFPIERLDEHTFRIRPGVTVDAERREDSANNSSTRNAYEKWYKNGASEDMDANRTQTFNMPKDATRNSTCPPRPALVLTAEPQREDDTPSRSEDILREQIDGGVISAEDLVDGDSVLLRPHLNRIPYVDINLKPALNEFATRQVSLALKFQSETEQDRTIYTSLQSRDRCTALRLFRSALRKRCYGSTIYALECLGDFYIPGHGCNSFFEKCLSKRCFISVFCWKKVPRE</sequence>
<dbReference type="RefSeq" id="XP_005711242.1">
    <property type="nucleotide sequence ID" value="XM_005711185.1"/>
</dbReference>
<organism evidence="2 3">
    <name type="scientific">Chondrus crispus</name>
    <name type="common">Carrageen Irish moss</name>
    <name type="synonym">Polymorpha crispa</name>
    <dbReference type="NCBI Taxonomy" id="2769"/>
    <lineage>
        <taxon>Eukaryota</taxon>
        <taxon>Rhodophyta</taxon>
        <taxon>Florideophyceae</taxon>
        <taxon>Rhodymeniophycidae</taxon>
        <taxon>Gigartinales</taxon>
        <taxon>Gigartinaceae</taxon>
        <taxon>Chondrus</taxon>
    </lineage>
</organism>
<dbReference type="Proteomes" id="UP000012073">
    <property type="component" value="Unassembled WGS sequence"/>
</dbReference>
<reference evidence="3" key="1">
    <citation type="journal article" date="2013" name="Proc. Natl. Acad. Sci. U.S.A.">
        <title>Genome structure and metabolic features in the red seaweed Chondrus crispus shed light on evolution of the Archaeplastida.</title>
        <authorList>
            <person name="Collen J."/>
            <person name="Porcel B."/>
            <person name="Carre W."/>
            <person name="Ball S.G."/>
            <person name="Chaparro C."/>
            <person name="Tonon T."/>
            <person name="Barbeyron T."/>
            <person name="Michel G."/>
            <person name="Noel B."/>
            <person name="Valentin K."/>
            <person name="Elias M."/>
            <person name="Artiguenave F."/>
            <person name="Arun A."/>
            <person name="Aury J.M."/>
            <person name="Barbosa-Neto J.F."/>
            <person name="Bothwell J.H."/>
            <person name="Bouget F.Y."/>
            <person name="Brillet L."/>
            <person name="Cabello-Hurtado F."/>
            <person name="Capella-Gutierrez S."/>
            <person name="Charrier B."/>
            <person name="Cladiere L."/>
            <person name="Cock J.M."/>
            <person name="Coelho S.M."/>
            <person name="Colleoni C."/>
            <person name="Czjzek M."/>
            <person name="Da Silva C."/>
            <person name="Delage L."/>
            <person name="Denoeud F."/>
            <person name="Deschamps P."/>
            <person name="Dittami S.M."/>
            <person name="Gabaldon T."/>
            <person name="Gachon C.M."/>
            <person name="Groisillier A."/>
            <person name="Herve C."/>
            <person name="Jabbari K."/>
            <person name="Katinka M."/>
            <person name="Kloareg B."/>
            <person name="Kowalczyk N."/>
            <person name="Labadie K."/>
            <person name="Leblanc C."/>
            <person name="Lopez P.J."/>
            <person name="McLachlan D.H."/>
            <person name="Meslet-Cladiere L."/>
            <person name="Moustafa A."/>
            <person name="Nehr Z."/>
            <person name="Nyvall Collen P."/>
            <person name="Panaud O."/>
            <person name="Partensky F."/>
            <person name="Poulain J."/>
            <person name="Rensing S.A."/>
            <person name="Rousvoal S."/>
            <person name="Samson G."/>
            <person name="Symeonidi A."/>
            <person name="Weissenbach J."/>
            <person name="Zambounis A."/>
            <person name="Wincker P."/>
            <person name="Boyen C."/>
        </authorList>
    </citation>
    <scope>NUCLEOTIDE SEQUENCE [LARGE SCALE GENOMIC DNA]</scope>
    <source>
        <strain evidence="3">cv. Stackhouse</strain>
    </source>
</reference>
<dbReference type="Pfam" id="PF08238">
    <property type="entry name" value="Sel1"/>
    <property type="match status" value="2"/>
</dbReference>
<name>R7QTB1_CHOCR</name>
<dbReference type="PANTHER" id="PTHR43628:SF1">
    <property type="entry name" value="CHITIN SYNTHASE REGULATORY FACTOR 2-RELATED"/>
    <property type="match status" value="1"/>
</dbReference>